<keyword evidence="1" id="KW-1133">Transmembrane helix</keyword>
<evidence type="ECO:0000313" key="3">
    <source>
        <dbReference type="Proteomes" id="UP000185860"/>
    </source>
</evidence>
<protein>
    <recommendedName>
        <fullName evidence="4">DUF3153 domain-containing protein</fullName>
    </recommendedName>
</protein>
<dbReference type="Proteomes" id="UP000185860">
    <property type="component" value="Unassembled WGS sequence"/>
</dbReference>
<proteinExistence type="predicted"/>
<dbReference type="Pfam" id="PF11353">
    <property type="entry name" value="DUF3153"/>
    <property type="match status" value="1"/>
</dbReference>
<accession>A0A1U7IJ74</accession>
<evidence type="ECO:0000313" key="2">
    <source>
        <dbReference type="EMBL" id="OKH37174.1"/>
    </source>
</evidence>
<dbReference type="AlphaFoldDB" id="A0A1U7IJ74"/>
<name>A0A1U7IJ74_9CYAN</name>
<reference evidence="2 3" key="1">
    <citation type="submission" date="2016-11" db="EMBL/GenBank/DDBJ databases">
        <title>Draft Genome Sequences of Nine Cyanobacterial Strains from Diverse Habitats.</title>
        <authorList>
            <person name="Zhu T."/>
            <person name="Hou S."/>
            <person name="Lu X."/>
            <person name="Hess W.R."/>
        </authorList>
    </citation>
    <scope>NUCLEOTIDE SEQUENCE [LARGE SCALE GENOMIC DNA]</scope>
    <source>
        <strain evidence="2 3">IAM M-71</strain>
    </source>
</reference>
<comment type="caution">
    <text evidence="2">The sequence shown here is derived from an EMBL/GenBank/DDBJ whole genome shotgun (WGS) entry which is preliminary data.</text>
</comment>
<evidence type="ECO:0008006" key="4">
    <source>
        <dbReference type="Google" id="ProtNLM"/>
    </source>
</evidence>
<dbReference type="EMBL" id="MRCE01000013">
    <property type="protein sequence ID" value="OKH37174.1"/>
    <property type="molecule type" value="Genomic_DNA"/>
</dbReference>
<organism evidence="2 3">
    <name type="scientific">[Phormidium ambiguum] IAM M-71</name>
    <dbReference type="NCBI Taxonomy" id="454136"/>
    <lineage>
        <taxon>Bacteria</taxon>
        <taxon>Bacillati</taxon>
        <taxon>Cyanobacteriota</taxon>
        <taxon>Cyanophyceae</taxon>
        <taxon>Oscillatoriophycideae</taxon>
        <taxon>Aerosakkonematales</taxon>
        <taxon>Aerosakkonemataceae</taxon>
        <taxon>Floridanema</taxon>
    </lineage>
</organism>
<gene>
    <name evidence="2" type="ORF">NIES2119_14400</name>
</gene>
<dbReference type="OrthoDB" id="458293at2"/>
<sequence length="257" mass="29127">MGFLPLILCIVTLLTGCVKYDIGINFAGLNKGEIVQKIQIGERLKNFSNETFDEWLKSIETRTKNLEGKVKKTSDRELIVTIPFNNGKDLETKYNKFFNPVQAQQNQYVSERDENLPELRSDFQLKQSNFLFLVRNHLIYDLDLRSLSLTSTSADGNVKIDPGSLLNLEFRLNTPKLAQSVIKGENAINPQIQADSKQLIWELQPGKINHLEAVFWLPSPLGIGTFLIILLVLGGRFLKYQVLTNPGKSQPRKIPQA</sequence>
<keyword evidence="1" id="KW-0812">Transmembrane</keyword>
<dbReference type="STRING" id="454136.NIES2119_14400"/>
<dbReference type="InterPro" id="IPR021499">
    <property type="entry name" value="DUF3153"/>
</dbReference>
<keyword evidence="1" id="KW-0472">Membrane</keyword>
<evidence type="ECO:0000256" key="1">
    <source>
        <dbReference type="SAM" id="Phobius"/>
    </source>
</evidence>
<feature type="transmembrane region" description="Helical" evidence="1">
    <location>
        <begin position="213"/>
        <end position="233"/>
    </location>
</feature>